<keyword evidence="1" id="KW-1133">Transmembrane helix</keyword>
<organism evidence="2 3">
    <name type="scientific">Spirosoma flavum</name>
    <dbReference type="NCBI Taxonomy" id="2048557"/>
    <lineage>
        <taxon>Bacteria</taxon>
        <taxon>Pseudomonadati</taxon>
        <taxon>Bacteroidota</taxon>
        <taxon>Cytophagia</taxon>
        <taxon>Cytophagales</taxon>
        <taxon>Cytophagaceae</taxon>
        <taxon>Spirosoma</taxon>
    </lineage>
</organism>
<name>A0ABW6AQW6_9BACT</name>
<evidence type="ECO:0000313" key="2">
    <source>
        <dbReference type="EMBL" id="MFD2937757.1"/>
    </source>
</evidence>
<keyword evidence="1" id="KW-0812">Transmembrane</keyword>
<keyword evidence="1" id="KW-0472">Membrane</keyword>
<evidence type="ECO:0000256" key="1">
    <source>
        <dbReference type="SAM" id="Phobius"/>
    </source>
</evidence>
<accession>A0ABW6AQW6</accession>
<dbReference type="RefSeq" id="WP_381508138.1">
    <property type="nucleotide sequence ID" value="NZ_JBHUOM010000043.1"/>
</dbReference>
<gene>
    <name evidence="2" type="ORF">ACFS25_28580</name>
</gene>
<sequence length="77" mass="7874">MENRQLKRSKQAKVALLSSSLAMGIVLGTSLYSIAQSSGGGDTKYPIRVECYNADGCQTGVGTVCGYGGSGCFGNGC</sequence>
<dbReference type="EMBL" id="JBHUOM010000043">
    <property type="protein sequence ID" value="MFD2937757.1"/>
    <property type="molecule type" value="Genomic_DNA"/>
</dbReference>
<evidence type="ECO:0000313" key="3">
    <source>
        <dbReference type="Proteomes" id="UP001597512"/>
    </source>
</evidence>
<proteinExistence type="predicted"/>
<protein>
    <submittedName>
        <fullName evidence="2">Uncharacterized protein</fullName>
    </submittedName>
</protein>
<feature type="transmembrane region" description="Helical" evidence="1">
    <location>
        <begin position="12"/>
        <end position="35"/>
    </location>
</feature>
<dbReference type="Proteomes" id="UP001597512">
    <property type="component" value="Unassembled WGS sequence"/>
</dbReference>
<keyword evidence="3" id="KW-1185">Reference proteome</keyword>
<reference evidence="3" key="1">
    <citation type="journal article" date="2019" name="Int. J. Syst. Evol. Microbiol.">
        <title>The Global Catalogue of Microorganisms (GCM) 10K type strain sequencing project: providing services to taxonomists for standard genome sequencing and annotation.</title>
        <authorList>
            <consortium name="The Broad Institute Genomics Platform"/>
            <consortium name="The Broad Institute Genome Sequencing Center for Infectious Disease"/>
            <person name="Wu L."/>
            <person name="Ma J."/>
        </authorList>
    </citation>
    <scope>NUCLEOTIDE SEQUENCE [LARGE SCALE GENOMIC DNA]</scope>
    <source>
        <strain evidence="3">KCTC 52490</strain>
    </source>
</reference>
<comment type="caution">
    <text evidence="2">The sequence shown here is derived from an EMBL/GenBank/DDBJ whole genome shotgun (WGS) entry which is preliminary data.</text>
</comment>